<evidence type="ECO:0000313" key="3">
    <source>
        <dbReference type="Proteomes" id="UP001243713"/>
    </source>
</evidence>
<dbReference type="RefSeq" id="WP_280162517.1">
    <property type="nucleotide sequence ID" value="NZ_CP093428.1"/>
</dbReference>
<accession>A0ABY8MVC0</accession>
<evidence type="ECO:0008006" key="4">
    <source>
        <dbReference type="Google" id="ProtNLM"/>
    </source>
</evidence>
<feature type="transmembrane region" description="Helical" evidence="1">
    <location>
        <begin position="56"/>
        <end position="75"/>
    </location>
</feature>
<dbReference type="EMBL" id="CP093428">
    <property type="protein sequence ID" value="WGK90496.1"/>
    <property type="molecule type" value="Genomic_DNA"/>
</dbReference>
<evidence type="ECO:0000256" key="1">
    <source>
        <dbReference type="SAM" id="Phobius"/>
    </source>
</evidence>
<proteinExistence type="predicted"/>
<evidence type="ECO:0000313" key="2">
    <source>
        <dbReference type="EMBL" id="WGK90496.1"/>
    </source>
</evidence>
<keyword evidence="1" id="KW-0812">Transmembrane</keyword>
<gene>
    <name evidence="2" type="ORF">MOQ58_29000</name>
</gene>
<feature type="transmembrane region" description="Helical" evidence="1">
    <location>
        <begin position="128"/>
        <end position="150"/>
    </location>
</feature>
<keyword evidence="1" id="KW-1133">Transmembrane helix</keyword>
<feature type="transmembrane region" description="Helical" evidence="1">
    <location>
        <begin position="96"/>
        <end position="116"/>
    </location>
</feature>
<keyword evidence="1" id="KW-0472">Membrane</keyword>
<keyword evidence="3" id="KW-1185">Reference proteome</keyword>
<protein>
    <recommendedName>
        <fullName evidence="4">Yip1 domain-containing protein</fullName>
    </recommendedName>
</protein>
<dbReference type="Proteomes" id="UP001243713">
    <property type="component" value="Chromosome"/>
</dbReference>
<reference evidence="2 3" key="1">
    <citation type="submission" date="2022-03" db="EMBL/GenBank/DDBJ databases">
        <title>Plant growth promoting endophytes with ACC deaminase activity.</title>
        <authorList>
            <person name="Charles T."/>
            <person name="Van Dyk A."/>
            <person name="Cheng J."/>
            <person name="Heil J."/>
        </authorList>
    </citation>
    <scope>NUCLEOTIDE SEQUENCE [LARGE SCALE GENOMIC DNA]</scope>
    <source>
        <strain evidence="2 3">8R6</strain>
    </source>
</reference>
<feature type="transmembrane region" description="Helical" evidence="1">
    <location>
        <begin position="21"/>
        <end position="40"/>
    </location>
</feature>
<name>A0ABY8MVC0_9PSED</name>
<sequence length="155" mass="17494">MKFINDSAQSIQKIECCPNPNFFRVALWSPLLVMLALTLVEQGNGHAAILDLQQRLLIYVLSFGVPAYIAFALWATRVMNGKTEQQILRSVWRAPLTFIPFYAAPWVFYGMAHVFLGSFVGFPMMFGWLAFLPYLLIAGYVISGVTVALYRTVFS</sequence>
<organism evidence="2 3">
    <name type="scientific">Pseudomonas migulae</name>
    <dbReference type="NCBI Taxonomy" id="78543"/>
    <lineage>
        <taxon>Bacteria</taxon>
        <taxon>Pseudomonadati</taxon>
        <taxon>Pseudomonadota</taxon>
        <taxon>Gammaproteobacteria</taxon>
        <taxon>Pseudomonadales</taxon>
        <taxon>Pseudomonadaceae</taxon>
        <taxon>Pseudomonas</taxon>
    </lineage>
</organism>